<dbReference type="AlphaFoldDB" id="A0A147J2J1"/>
<accession>A0A147J2J1</accession>
<keyword evidence="1" id="KW-0732">Signal</keyword>
<evidence type="ECO:0008006" key="4">
    <source>
        <dbReference type="Google" id="ProtNLM"/>
    </source>
</evidence>
<sequence length="118" mass="12786">MIMKHYAMLAVMTASLPAAAPAQFVSAGPPSDILAMPNQPSVAADRRDIRRAIREGRRSGDISRAEARSFGREDAAIGELGERFAQDGLSLSEERELQVRSEALRGLVNARRVRGGQP</sequence>
<dbReference type="PATRIC" id="fig|33051.4.peg.344"/>
<dbReference type="Proteomes" id="UP000074072">
    <property type="component" value="Unassembled WGS sequence"/>
</dbReference>
<evidence type="ECO:0000256" key="1">
    <source>
        <dbReference type="SAM" id="SignalP"/>
    </source>
</evidence>
<feature type="chain" id="PRO_5007549237" description="DUF4148 domain-containing protein" evidence="1">
    <location>
        <begin position="21"/>
        <end position="118"/>
    </location>
</feature>
<evidence type="ECO:0000313" key="3">
    <source>
        <dbReference type="Proteomes" id="UP000074072"/>
    </source>
</evidence>
<feature type="signal peptide" evidence="1">
    <location>
        <begin position="1"/>
        <end position="20"/>
    </location>
</feature>
<gene>
    <name evidence="2" type="ORF">SB4_03160</name>
</gene>
<reference evidence="2 3" key="1">
    <citation type="journal article" date="2016" name="Front. Microbiol.">
        <title>Genomic Resource of Rice Seed Associated Bacteria.</title>
        <authorList>
            <person name="Midha S."/>
            <person name="Bansal K."/>
            <person name="Sharma S."/>
            <person name="Kumar N."/>
            <person name="Patil P.P."/>
            <person name="Chaudhry V."/>
            <person name="Patil P.B."/>
        </authorList>
    </citation>
    <scope>NUCLEOTIDE SEQUENCE [LARGE SCALE GENOMIC DNA]</scope>
    <source>
        <strain evidence="2 3">SB4</strain>
    </source>
</reference>
<proteinExistence type="predicted"/>
<dbReference type="EMBL" id="LDTE01000010">
    <property type="protein sequence ID" value="KTW02704.1"/>
    <property type="molecule type" value="Genomic_DNA"/>
</dbReference>
<comment type="caution">
    <text evidence="2">The sequence shown here is derived from an EMBL/GenBank/DDBJ whole genome shotgun (WGS) entry which is preliminary data.</text>
</comment>
<protein>
    <recommendedName>
        <fullName evidence="4">DUF4148 domain-containing protein</fullName>
    </recommendedName>
</protein>
<evidence type="ECO:0000313" key="2">
    <source>
        <dbReference type="EMBL" id="KTW02704.1"/>
    </source>
</evidence>
<organism evidence="2 3">
    <name type="scientific">Sphingomonas sanguinis</name>
    <dbReference type="NCBI Taxonomy" id="33051"/>
    <lineage>
        <taxon>Bacteria</taxon>
        <taxon>Pseudomonadati</taxon>
        <taxon>Pseudomonadota</taxon>
        <taxon>Alphaproteobacteria</taxon>
        <taxon>Sphingomonadales</taxon>
        <taxon>Sphingomonadaceae</taxon>
        <taxon>Sphingomonas</taxon>
    </lineage>
</organism>
<name>A0A147J2J1_9SPHN</name>